<gene>
    <name evidence="1" type="ORF">I553_0861</name>
</gene>
<sequence length="103" mass="10665">MMRTAAAGGVRASPARIAAAALAWNCSNAVISAARSSSVRSCSLLINSAKYCMVLSPPVVSGAGCSTLYLCDERRAANPTIGREKTQNPPISARNGGFCVFSR</sequence>
<organism evidence="1">
    <name type="scientific">Mycobacterium xenopi 4042</name>
    <dbReference type="NCBI Taxonomy" id="1299334"/>
    <lineage>
        <taxon>Bacteria</taxon>
        <taxon>Bacillati</taxon>
        <taxon>Actinomycetota</taxon>
        <taxon>Actinomycetes</taxon>
        <taxon>Mycobacteriales</taxon>
        <taxon>Mycobacteriaceae</taxon>
        <taxon>Mycobacterium</taxon>
    </lineage>
</organism>
<comment type="caution">
    <text evidence="1">The sequence shown here is derived from an EMBL/GenBank/DDBJ whole genome shotgun (WGS) entry which is preliminary data.</text>
</comment>
<evidence type="ECO:0000313" key="1">
    <source>
        <dbReference type="EMBL" id="EUA06764.1"/>
    </source>
</evidence>
<dbReference type="PATRIC" id="fig|1299334.3.peg.10436"/>
<proteinExistence type="predicted"/>
<dbReference type="EMBL" id="JAOB01000093">
    <property type="protein sequence ID" value="EUA06764.1"/>
    <property type="molecule type" value="Genomic_DNA"/>
</dbReference>
<dbReference type="AlphaFoldDB" id="X7YI66"/>
<protein>
    <submittedName>
        <fullName evidence="1">Uncharacterized protein</fullName>
    </submittedName>
</protein>
<reference evidence="1" key="1">
    <citation type="submission" date="2014-01" db="EMBL/GenBank/DDBJ databases">
        <authorList>
            <person name="Brown-Elliot B."/>
            <person name="Wallace R."/>
            <person name="Lenaerts A."/>
            <person name="Ordway D."/>
            <person name="DeGroote M.A."/>
            <person name="Parker T."/>
            <person name="Sizemore C."/>
            <person name="Tallon L.J."/>
            <person name="Sadzewicz L.K."/>
            <person name="Sengamalay N."/>
            <person name="Fraser C.M."/>
            <person name="Hine E."/>
            <person name="Shefchek K.A."/>
            <person name="Das S.P."/>
            <person name="Tettelin H."/>
        </authorList>
    </citation>
    <scope>NUCLEOTIDE SEQUENCE [LARGE SCALE GENOMIC DNA]</scope>
    <source>
        <strain evidence="1">4042</strain>
    </source>
</reference>
<name>X7YI66_MYCXE</name>
<accession>X7YI66</accession>